<evidence type="ECO:0000313" key="3">
    <source>
        <dbReference type="Proteomes" id="UP000267251"/>
    </source>
</evidence>
<dbReference type="Proteomes" id="UP000267251">
    <property type="component" value="Unassembled WGS sequence"/>
</dbReference>
<keyword evidence="2" id="KW-0378">Hydrolase</keyword>
<dbReference type="Gene3D" id="3.40.50.1820">
    <property type="entry name" value="alpha/beta hydrolase"/>
    <property type="match status" value="1"/>
</dbReference>
<accession>A0A4V1IY37</accession>
<protein>
    <submittedName>
        <fullName evidence="2">Alpha/Beta hydrolase protein</fullName>
    </submittedName>
</protein>
<dbReference type="AlphaFoldDB" id="A0A4V1IY37"/>
<dbReference type="OrthoDB" id="94039at2759"/>
<gene>
    <name evidence="2" type="ORF">BJ684DRAFT_20292</name>
</gene>
<dbReference type="InterPro" id="IPR050228">
    <property type="entry name" value="Carboxylesterase_BioH"/>
</dbReference>
<name>A0A4V1IY37_9FUNG</name>
<evidence type="ECO:0000259" key="1">
    <source>
        <dbReference type="Pfam" id="PF12697"/>
    </source>
</evidence>
<feature type="domain" description="AB hydrolase-1" evidence="1">
    <location>
        <begin position="42"/>
        <end position="298"/>
    </location>
</feature>
<organism evidence="2 3">
    <name type="scientific">Piptocephalis cylindrospora</name>
    <dbReference type="NCBI Taxonomy" id="1907219"/>
    <lineage>
        <taxon>Eukaryota</taxon>
        <taxon>Fungi</taxon>
        <taxon>Fungi incertae sedis</taxon>
        <taxon>Zoopagomycota</taxon>
        <taxon>Zoopagomycotina</taxon>
        <taxon>Zoopagomycetes</taxon>
        <taxon>Zoopagales</taxon>
        <taxon>Piptocephalidaceae</taxon>
        <taxon>Piptocephalis</taxon>
    </lineage>
</organism>
<sequence>MEAYFESTTTYVPASTAPFKLATSIHRTIGKGAQDKSDGPTLLFAHANGYFKEIWFPVMLRLARAGFHGTCIAYDMRNHGDSGLVNNPIQHQLEGYVVKCNHTNDDAQAVIRGLDLKGPIIGIGHSMGGMALLRTELAHPGTFERIIALDPTVYVNTDGIKTEDQIVHGFIAFAMKRRSHWPSRNAAWEDLRQHFYHVNWHPEMLATFVQHGLIRDPVRGGFMLKSTLEEECNIYRGNNLQATRTGRDVSQLNLPVTYICGRKSRMIPMVMAVQTAMKTKGSEFIVMSKGTHMILMEEVDRISVEITRILKEDRRPKVAVTTPVLSHL</sequence>
<evidence type="ECO:0000313" key="2">
    <source>
        <dbReference type="EMBL" id="RKP13199.1"/>
    </source>
</evidence>
<dbReference type="InterPro" id="IPR000073">
    <property type="entry name" value="AB_hydrolase_1"/>
</dbReference>
<dbReference type="PANTHER" id="PTHR43194">
    <property type="entry name" value="HYDROLASE ALPHA/BETA FOLD FAMILY"/>
    <property type="match status" value="1"/>
</dbReference>
<dbReference type="Pfam" id="PF12697">
    <property type="entry name" value="Abhydrolase_6"/>
    <property type="match status" value="1"/>
</dbReference>
<proteinExistence type="predicted"/>
<dbReference type="PANTHER" id="PTHR43194:SF2">
    <property type="entry name" value="PEROXISOMAL MEMBRANE PROTEIN LPX1"/>
    <property type="match status" value="1"/>
</dbReference>
<dbReference type="GO" id="GO:0016787">
    <property type="term" value="F:hydrolase activity"/>
    <property type="evidence" value="ECO:0007669"/>
    <property type="project" value="UniProtKB-KW"/>
</dbReference>
<dbReference type="EMBL" id="KZ988083">
    <property type="protein sequence ID" value="RKP13199.1"/>
    <property type="molecule type" value="Genomic_DNA"/>
</dbReference>
<dbReference type="InterPro" id="IPR029058">
    <property type="entry name" value="AB_hydrolase_fold"/>
</dbReference>
<keyword evidence="3" id="KW-1185">Reference proteome</keyword>
<reference evidence="3" key="1">
    <citation type="journal article" date="2018" name="Nat. Microbiol.">
        <title>Leveraging single-cell genomics to expand the fungal tree of life.</title>
        <authorList>
            <person name="Ahrendt S.R."/>
            <person name="Quandt C.A."/>
            <person name="Ciobanu D."/>
            <person name="Clum A."/>
            <person name="Salamov A."/>
            <person name="Andreopoulos B."/>
            <person name="Cheng J.F."/>
            <person name="Woyke T."/>
            <person name="Pelin A."/>
            <person name="Henrissat B."/>
            <person name="Reynolds N.K."/>
            <person name="Benny G.L."/>
            <person name="Smith M.E."/>
            <person name="James T.Y."/>
            <person name="Grigoriev I.V."/>
        </authorList>
    </citation>
    <scope>NUCLEOTIDE SEQUENCE [LARGE SCALE GENOMIC DNA]</scope>
</reference>
<dbReference type="SUPFAM" id="SSF53474">
    <property type="entry name" value="alpha/beta-Hydrolases"/>
    <property type="match status" value="1"/>
</dbReference>